<protein>
    <recommendedName>
        <fullName evidence="5">Condensation domain-containing protein</fullName>
    </recommendedName>
</protein>
<reference evidence="3 4" key="1">
    <citation type="submission" date="2016-08" db="EMBL/GenBank/DDBJ databases">
        <title>Genomes of anaerobic fungi encode conserved fungal cellulosomes for biomass hydrolysis.</title>
        <authorList>
            <consortium name="DOE Joint Genome Institute"/>
            <person name="Haitjema C.H."/>
            <person name="Gilmore S.P."/>
            <person name="Henske J.K."/>
            <person name="Solomon K.V."/>
            <person name="De Groot R."/>
            <person name="Kuo A."/>
            <person name="Mondo S.J."/>
            <person name="Salamov A.A."/>
            <person name="Labutti K."/>
            <person name="Zhao Z."/>
            <person name="Chiniquy J."/>
            <person name="Barry K."/>
            <person name="Brewer H.M."/>
            <person name="Purvine S.O."/>
            <person name="Wright A.T."/>
            <person name="Boxma B."/>
            <person name="Van Alen T."/>
            <person name="Hackstein J.H."/>
            <person name="Baker S.E."/>
            <person name="Grigoriev I.V."/>
            <person name="O'Malley M.A."/>
        </authorList>
    </citation>
    <scope>NUCLEOTIDE SEQUENCE [LARGE SCALE GENOMIC DNA]</scope>
    <source>
        <strain evidence="4">finn</strain>
    </source>
</reference>
<dbReference type="Proteomes" id="UP000193719">
    <property type="component" value="Unassembled WGS sequence"/>
</dbReference>
<feature type="compositionally biased region" description="Basic residues" evidence="2">
    <location>
        <begin position="1"/>
        <end position="10"/>
    </location>
</feature>
<dbReference type="AlphaFoldDB" id="A0A1Y1VI24"/>
<dbReference type="EMBL" id="MCFH01000007">
    <property type="protein sequence ID" value="ORX56679.1"/>
    <property type="molecule type" value="Genomic_DNA"/>
</dbReference>
<dbReference type="Gene3D" id="3.30.559.30">
    <property type="entry name" value="Nonribosomal peptide synthetase, condensation domain"/>
    <property type="match status" value="1"/>
</dbReference>
<gene>
    <name evidence="3" type="ORF">BCR36DRAFT_402649</name>
</gene>
<feature type="compositionally biased region" description="Low complexity" evidence="2">
    <location>
        <begin position="218"/>
        <end position="231"/>
    </location>
</feature>
<keyword evidence="4" id="KW-1185">Reference proteome</keyword>
<evidence type="ECO:0008006" key="5">
    <source>
        <dbReference type="Google" id="ProtNLM"/>
    </source>
</evidence>
<accession>A0A1Y1VI24</accession>
<evidence type="ECO:0000256" key="2">
    <source>
        <dbReference type="SAM" id="MobiDB-lite"/>
    </source>
</evidence>
<evidence type="ECO:0000256" key="1">
    <source>
        <dbReference type="SAM" id="Coils"/>
    </source>
</evidence>
<feature type="region of interest" description="Disordered" evidence="2">
    <location>
        <begin position="164"/>
        <end position="263"/>
    </location>
</feature>
<dbReference type="OrthoDB" id="2150254at2759"/>
<name>A0A1Y1VI24_9FUNG</name>
<reference evidence="3 4" key="2">
    <citation type="submission" date="2016-08" db="EMBL/GenBank/DDBJ databases">
        <title>Pervasive Adenine N6-methylation of Active Genes in Fungi.</title>
        <authorList>
            <consortium name="DOE Joint Genome Institute"/>
            <person name="Mondo S.J."/>
            <person name="Dannebaum R.O."/>
            <person name="Kuo R.C."/>
            <person name="Labutti K."/>
            <person name="Haridas S."/>
            <person name="Kuo A."/>
            <person name="Salamov A."/>
            <person name="Ahrendt S.R."/>
            <person name="Lipzen A."/>
            <person name="Sullivan W."/>
            <person name="Andreopoulos W.B."/>
            <person name="Clum A."/>
            <person name="Lindquist E."/>
            <person name="Daum C."/>
            <person name="Ramamoorthy G.K."/>
            <person name="Gryganskyi A."/>
            <person name="Culley D."/>
            <person name="Magnuson J.K."/>
            <person name="James T.Y."/>
            <person name="O'Malley M.A."/>
            <person name="Stajich J.E."/>
            <person name="Spatafora J.W."/>
            <person name="Visel A."/>
            <person name="Grigoriev I.V."/>
        </authorList>
    </citation>
    <scope>NUCLEOTIDE SEQUENCE [LARGE SCALE GENOMIC DNA]</scope>
    <source>
        <strain evidence="4">finn</strain>
    </source>
</reference>
<feature type="region of interest" description="Disordered" evidence="2">
    <location>
        <begin position="1"/>
        <end position="37"/>
    </location>
</feature>
<evidence type="ECO:0000313" key="3">
    <source>
        <dbReference type="EMBL" id="ORX56679.1"/>
    </source>
</evidence>
<evidence type="ECO:0000313" key="4">
    <source>
        <dbReference type="Proteomes" id="UP000193719"/>
    </source>
</evidence>
<organism evidence="3 4">
    <name type="scientific">Piromyces finnis</name>
    <dbReference type="NCBI Taxonomy" id="1754191"/>
    <lineage>
        <taxon>Eukaryota</taxon>
        <taxon>Fungi</taxon>
        <taxon>Fungi incertae sedis</taxon>
        <taxon>Chytridiomycota</taxon>
        <taxon>Chytridiomycota incertae sedis</taxon>
        <taxon>Neocallimastigomycetes</taxon>
        <taxon>Neocallimastigales</taxon>
        <taxon>Neocallimastigaceae</taxon>
        <taxon>Piromyces</taxon>
    </lineage>
</organism>
<keyword evidence="1" id="KW-0175">Coiled coil</keyword>
<feature type="coiled-coil region" evidence="1">
    <location>
        <begin position="664"/>
        <end position="712"/>
    </location>
</feature>
<sequence>MESKKIRSHQSVKTINHDTTLPNSDNEPVTHLPELSKKPSLTSNLNVKKSLSNEVYDKIKVSKPILKSNLLLNNKIIEQSKTKDGIKNIKKKSLKNESIIDLIDNTNSFSKEDININSHTKSNMREKKIIPQWENLVNDVTDNLIMQDKLRTSRKTIPPIDHKIVQSSQSKSYSEVRRKKNSSFEINKTKSRNLSLHKLNKSESGTIEKNKKTESKKSSTNNSNISIVHNNSKMKEKLKKKKSNMNSINKSHSSFKRKSNSKSISNFESIDKTKFSVKNIKNDSSCSKNDVNDLFSNKNTEITNDNINYHLFNSSSHSSFSNLKINQNILSSNKSLTNSFVSILSEDKNQAMVSYPITSYQLGLFNCIDSVDTPKRKRNSHYYTIQCYQIDKSLDPNIMNCAVNKICDKYAVLKTRFYQNNKIIDANVEAIIDEETYYNKLKGNYKNIIDYQTKFSYFEEVKQQNYPKLVTLSETSVHQFLENWINTNPVFENQFKVFMFQYGIDKDWVSFSKNDIKLDNTTNIESTSSIEEIPLVYDDQYINMDNEDERPRTLIAIIGSIMVADEISLNAIMNEIITLYSLQEEKRDSKFHIRIIGDEDNDDSEISDPLESFKSKEDNYCYIDFAQEQKENINKMKVSIDKIKSFWKNQCTEVNNDILLPNEKEEMIEKLKKNKKDLVEKKEKYSQLEKRKKEYEVLIEKLTNDRIQLEKGNGSVATVIDPINGERLEISNEAKQVILKMISGSETTSTIEPFLIKHEVSDHVRKRIRSSTMKIEDFASLSDKDLETYQLNTSERRKIAALVEYVRNRIRECIQGHSKVKISLERHLSKAQRELDRCIKDYKKYEKSIEKLCNEILKINSILHPSLKISHIPVMQLQGIRQKSVDRNDWGEYNLHYSFMPLHLESDQNQYFQTFFDDWKNKYYKEYRVERCLMKKMEREKRELVNLSDIPLVEPDYDYLSDDDNYYGSENSFYNNMPSTEAICLAIYGVLLRHISGIEKFLIGVHQSQRRIYRECGCIIGPLSNIIPIKVDLSQKGITFYNLFANLIFSIKKSRKVNCDYSYTQLFNFPDLPQELPVQYEFISKEESTLWRKMGLELKDIFLGLSRNSGWTKDDIDFSSSSLSNNNNSENIDSENMKYRPNIKQLWSSNFSNTFIFKLIIVEWDDDTIKGGIIYSKNHFDEDQVSKWVGKFETLIENIELGKPKVTVANLISRLYQNLRWKGSQMLLSSSMQI</sequence>
<feature type="coiled-coil region" evidence="1">
    <location>
        <begin position="821"/>
        <end position="855"/>
    </location>
</feature>
<feature type="compositionally biased region" description="Basic and acidic residues" evidence="2">
    <location>
        <begin position="206"/>
        <end position="217"/>
    </location>
</feature>
<proteinExistence type="predicted"/>
<feature type="compositionally biased region" description="Polar residues" evidence="2">
    <location>
        <begin position="11"/>
        <end position="27"/>
    </location>
</feature>
<comment type="caution">
    <text evidence="3">The sequence shown here is derived from an EMBL/GenBank/DDBJ whole genome shotgun (WGS) entry which is preliminary data.</text>
</comment>